<evidence type="ECO:0008006" key="3">
    <source>
        <dbReference type="Google" id="ProtNLM"/>
    </source>
</evidence>
<reference evidence="1 2" key="1">
    <citation type="submission" date="2020-08" db="EMBL/GenBank/DDBJ databases">
        <title>Genome public.</title>
        <authorList>
            <person name="Liu C."/>
            <person name="Sun Q."/>
        </authorList>
    </citation>
    <scope>NUCLEOTIDE SEQUENCE [LARGE SCALE GENOMIC DNA]</scope>
    <source>
        <strain evidence="1 2">BX2</strain>
    </source>
</reference>
<dbReference type="RefSeq" id="WP_186958103.1">
    <property type="nucleotide sequence ID" value="NZ_JACOOI010000001.1"/>
</dbReference>
<dbReference type="InterPro" id="IPR029044">
    <property type="entry name" value="Nucleotide-diphossugar_trans"/>
</dbReference>
<gene>
    <name evidence="1" type="ORF">H8S77_02170</name>
</gene>
<sequence>MYRTPILFLIFARPDTTRRVFERIKQIQPTKLYIAADAPRENRSDEIKRSQETRHIIDLIDWPCEVHTLFRDTNLGCKMAVSTAISWFFECEEYGVILEDDCLPDLSFFPFCEELLLKYKDDERIGHIGGNNFLRNDVKSEYSYDFCSVSHIWGWASWRRVWKDYDVNFPYWNEVRDDKYKRKGLFRNLKEEMYFSTFLSDVLGGNKGINTWDTQYFFMHRLQNRLSIYPMVNLVTNIGLHSIEATHTTARNDDLFVPSEEMKFPLKHPVYIKANVEIDDFTVAHQFFSYKRLVRYFLGMY</sequence>
<comment type="caution">
    <text evidence="1">The sequence shown here is derived from an EMBL/GenBank/DDBJ whole genome shotgun (WGS) entry which is preliminary data.</text>
</comment>
<evidence type="ECO:0000313" key="1">
    <source>
        <dbReference type="EMBL" id="MBC5641698.1"/>
    </source>
</evidence>
<dbReference type="Gene3D" id="3.90.550.10">
    <property type="entry name" value="Spore Coat Polysaccharide Biosynthesis Protein SpsA, Chain A"/>
    <property type="match status" value="1"/>
</dbReference>
<protein>
    <recommendedName>
        <fullName evidence="3">Nucleotide-diphospho-sugar transferase</fullName>
    </recommendedName>
</protein>
<name>A0ABR7DXQ5_9BACT</name>
<dbReference type="Proteomes" id="UP000644010">
    <property type="component" value="Unassembled WGS sequence"/>
</dbReference>
<proteinExistence type="predicted"/>
<evidence type="ECO:0000313" key="2">
    <source>
        <dbReference type="Proteomes" id="UP000644010"/>
    </source>
</evidence>
<dbReference type="EMBL" id="JACOOI010000001">
    <property type="protein sequence ID" value="MBC5641698.1"/>
    <property type="molecule type" value="Genomic_DNA"/>
</dbReference>
<organism evidence="1 2">
    <name type="scientific">Parabacteroides segnis</name>
    <dbReference type="NCBI Taxonomy" id="2763058"/>
    <lineage>
        <taxon>Bacteria</taxon>
        <taxon>Pseudomonadati</taxon>
        <taxon>Bacteroidota</taxon>
        <taxon>Bacteroidia</taxon>
        <taxon>Bacteroidales</taxon>
        <taxon>Tannerellaceae</taxon>
        <taxon>Parabacteroides</taxon>
    </lineage>
</organism>
<accession>A0ABR7DXQ5</accession>
<dbReference type="SUPFAM" id="SSF53448">
    <property type="entry name" value="Nucleotide-diphospho-sugar transferases"/>
    <property type="match status" value="1"/>
</dbReference>
<keyword evidence="2" id="KW-1185">Reference proteome</keyword>